<reference evidence="1 2" key="1">
    <citation type="submission" date="2019-03" db="EMBL/GenBank/DDBJ databases">
        <title>Draft genome sequences of novel Actinobacteria.</title>
        <authorList>
            <person name="Sahin N."/>
            <person name="Ay H."/>
            <person name="Saygin H."/>
        </authorList>
    </citation>
    <scope>NUCLEOTIDE SEQUENCE [LARGE SCALE GENOMIC DNA]</scope>
    <source>
        <strain evidence="1 2">JCM 13523</strain>
    </source>
</reference>
<name>A0A4R4ZY00_9ACTN</name>
<evidence type="ECO:0000313" key="1">
    <source>
        <dbReference type="EMBL" id="TDD63019.1"/>
    </source>
</evidence>
<dbReference type="AlphaFoldDB" id="A0A4R4ZY00"/>
<gene>
    <name evidence="1" type="ORF">E1263_01540</name>
</gene>
<comment type="caution">
    <text evidence="1">The sequence shown here is derived from an EMBL/GenBank/DDBJ whole genome shotgun (WGS) entry which is preliminary data.</text>
</comment>
<proteinExistence type="predicted"/>
<organism evidence="1 2">
    <name type="scientific">Kribbella antibiotica</name>
    <dbReference type="NCBI Taxonomy" id="190195"/>
    <lineage>
        <taxon>Bacteria</taxon>
        <taxon>Bacillati</taxon>
        <taxon>Actinomycetota</taxon>
        <taxon>Actinomycetes</taxon>
        <taxon>Propionibacteriales</taxon>
        <taxon>Kribbellaceae</taxon>
        <taxon>Kribbella</taxon>
    </lineage>
</organism>
<keyword evidence="2" id="KW-1185">Reference proteome</keyword>
<evidence type="ECO:0000313" key="2">
    <source>
        <dbReference type="Proteomes" id="UP000295124"/>
    </source>
</evidence>
<dbReference type="EMBL" id="SMKX01000003">
    <property type="protein sequence ID" value="TDD63019.1"/>
    <property type="molecule type" value="Genomic_DNA"/>
</dbReference>
<sequence length="62" mass="6833">MKTLHGKTMLATAMSWVRPTGRREARATTLPVPVNPVVEPAPPMVAKSNNEREVTSYSLIGW</sequence>
<dbReference type="Proteomes" id="UP000295124">
    <property type="component" value="Unassembled WGS sequence"/>
</dbReference>
<accession>A0A4R4ZY00</accession>
<protein>
    <submittedName>
        <fullName evidence="1">Uncharacterized protein</fullName>
    </submittedName>
</protein>
<dbReference type="RefSeq" id="WP_132164511.1">
    <property type="nucleotide sequence ID" value="NZ_SMKX01000003.1"/>
</dbReference>